<accession>A0A3D9B7M8</accession>
<organism evidence="1 2">
    <name type="scientific">Chryseobacterium pennipullorum</name>
    <dbReference type="NCBI Taxonomy" id="2258963"/>
    <lineage>
        <taxon>Bacteria</taxon>
        <taxon>Pseudomonadati</taxon>
        <taxon>Bacteroidota</taxon>
        <taxon>Flavobacteriia</taxon>
        <taxon>Flavobacteriales</taxon>
        <taxon>Weeksellaceae</taxon>
        <taxon>Chryseobacterium group</taxon>
        <taxon>Chryseobacterium</taxon>
    </lineage>
</organism>
<gene>
    <name evidence="1" type="ORF">DRF67_06270</name>
</gene>
<name>A0A3D9B7M8_9FLAO</name>
<dbReference type="Proteomes" id="UP000256257">
    <property type="component" value="Unassembled WGS sequence"/>
</dbReference>
<dbReference type="SUPFAM" id="SSF49478">
    <property type="entry name" value="Cna protein B-type domain"/>
    <property type="match status" value="1"/>
</dbReference>
<evidence type="ECO:0000313" key="1">
    <source>
        <dbReference type="EMBL" id="REC49152.1"/>
    </source>
</evidence>
<reference evidence="1 2" key="1">
    <citation type="submission" date="2018-06" db="EMBL/GenBank/DDBJ databases">
        <title>Novel Chryseobacterium species.</title>
        <authorList>
            <person name="Newman J."/>
            <person name="Hugo C."/>
            <person name="Oosthuizen L."/>
            <person name="Charimba G."/>
        </authorList>
    </citation>
    <scope>NUCLEOTIDE SEQUENCE [LARGE SCALE GENOMIC DNA]</scope>
    <source>
        <strain evidence="1 2">7_F195</strain>
    </source>
</reference>
<dbReference type="RefSeq" id="WP_115927444.1">
    <property type="nucleotide sequence ID" value="NZ_QNVV01000003.1"/>
</dbReference>
<protein>
    <recommendedName>
        <fullName evidence="3">Carboxypeptidase regulatory-like domain-containing protein</fullName>
    </recommendedName>
</protein>
<proteinExistence type="predicted"/>
<keyword evidence="2" id="KW-1185">Reference proteome</keyword>
<evidence type="ECO:0000313" key="2">
    <source>
        <dbReference type="Proteomes" id="UP000256257"/>
    </source>
</evidence>
<dbReference type="OrthoDB" id="1373641at2"/>
<dbReference type="EMBL" id="QNVV01000003">
    <property type="protein sequence ID" value="REC49152.1"/>
    <property type="molecule type" value="Genomic_DNA"/>
</dbReference>
<dbReference type="AlphaFoldDB" id="A0A3D9B7M8"/>
<comment type="caution">
    <text evidence="1">The sequence shown here is derived from an EMBL/GenBank/DDBJ whole genome shotgun (WGS) entry which is preliminary data.</text>
</comment>
<evidence type="ECO:0008006" key="3">
    <source>
        <dbReference type="Google" id="ProtNLM"/>
    </source>
</evidence>
<sequence length="165" mass="19362">MRKLVFLFLIIFSTGLWSQSLNGIIRDTLKKINSPKFILTLRSTFDKTIYKTNSDEDGRFDFGKVENGKYKLNIIENNDYIRNEYNIDIKDDTVVHLVANQYCKYRENKNSICPICKTDKNVIPIFYGLVTETFMKKNKSKYYFGGCELTSCNPKYYCKTEGLQF</sequence>
<dbReference type="Gene3D" id="2.60.40.1120">
    <property type="entry name" value="Carboxypeptidase-like, regulatory domain"/>
    <property type="match status" value="1"/>
</dbReference>